<dbReference type="InterPro" id="IPR003593">
    <property type="entry name" value="AAA+_ATPase"/>
</dbReference>
<dbReference type="PANTHER" id="PTHR30486">
    <property type="entry name" value="TWITCHING MOTILITY PROTEIN PILT"/>
    <property type="match status" value="1"/>
</dbReference>
<evidence type="ECO:0000256" key="1">
    <source>
        <dbReference type="ARBA" id="ARBA00006611"/>
    </source>
</evidence>
<dbReference type="AlphaFoldDB" id="A0A934JV59"/>
<dbReference type="InterPro" id="IPR001482">
    <property type="entry name" value="T2SS/T4SS_dom"/>
</dbReference>
<organism evidence="3 4">
    <name type="scientific">Candidatus Aeolococcus gillhamiae</name>
    <dbReference type="NCBI Taxonomy" id="3127015"/>
    <lineage>
        <taxon>Bacteria</taxon>
        <taxon>Bacillati</taxon>
        <taxon>Candidatus Dormiibacterota</taxon>
        <taxon>Candidatus Dormibacteria</taxon>
        <taxon>Candidatus Aeolococcales</taxon>
        <taxon>Candidatus Aeolococcaceae</taxon>
        <taxon>Candidatus Aeolococcus</taxon>
    </lineage>
</organism>
<dbReference type="Proteomes" id="UP000606991">
    <property type="component" value="Unassembled WGS sequence"/>
</dbReference>
<dbReference type="SUPFAM" id="SSF52540">
    <property type="entry name" value="P-loop containing nucleoside triphosphate hydrolases"/>
    <property type="match status" value="1"/>
</dbReference>
<dbReference type="EMBL" id="JAEKNS010000157">
    <property type="protein sequence ID" value="MBJ7596336.1"/>
    <property type="molecule type" value="Genomic_DNA"/>
</dbReference>
<evidence type="ECO:0000313" key="3">
    <source>
        <dbReference type="EMBL" id="MBJ7596336.1"/>
    </source>
</evidence>
<dbReference type="Pfam" id="PF00437">
    <property type="entry name" value="T2SSE"/>
    <property type="match status" value="1"/>
</dbReference>
<dbReference type="Gene3D" id="3.30.450.380">
    <property type="match status" value="1"/>
</dbReference>
<comment type="caution">
    <text evidence="3">The sequence shown here is derived from an EMBL/GenBank/DDBJ whole genome shotgun (WGS) entry which is preliminary data.</text>
</comment>
<dbReference type="InterPro" id="IPR050921">
    <property type="entry name" value="T4SS_GSP_E_ATPase"/>
</dbReference>
<gene>
    <name evidence="3" type="ORF">JF886_16020</name>
</gene>
<dbReference type="SMART" id="SM00382">
    <property type="entry name" value="AAA"/>
    <property type="match status" value="1"/>
</dbReference>
<reference evidence="3 4" key="1">
    <citation type="submission" date="2020-10" db="EMBL/GenBank/DDBJ databases">
        <title>Ca. Dormibacterota MAGs.</title>
        <authorList>
            <person name="Montgomery K."/>
        </authorList>
    </citation>
    <scope>NUCLEOTIDE SEQUENCE [LARGE SCALE GENOMIC DNA]</scope>
    <source>
        <strain evidence="3">SC8812_S17_18</strain>
    </source>
</reference>
<dbReference type="CDD" id="cd01130">
    <property type="entry name" value="VirB11-like_ATPase"/>
    <property type="match status" value="1"/>
</dbReference>
<sequence length="433" mass="47531">MNRGQIRDARTYVADRLREYQIATPGADGPADEQARAEQYLDEWLGMEAHRRMAANQQALSHFDEQELRRAVLNRLFGLGELQPLLDDPDIETIFINAHDKVFVKLCDGSKRELETPIADSQDELMEQIRRLAAREGLGERRWDPLAPFLDLTLRDGSRVNAVRDVVRHATITIRLHRLMTVSLDDLVRMGTLHTGDAALLEAVILSNQSVLVAGVTGSGKSTFARGLASCIPPQKRIVSIEDTFELHLDRDDAHPDCVAMQTRRPNVQGHGAITAEDLFRNALRMNPDVLIVGEVRGPAEALPMLMATAAGGAAGSISTIHAQSAEQAIPQLQTYILMGAERLPFEASAQIIAKALDFVVFIEQRGARRLVSSIAEIRGVMGDHVTLNVISAVGADGRHQMSAAFSQTCKDRLEAVGYDTQEWATGTDGAYS</sequence>
<accession>A0A934JV59</accession>
<dbReference type="RefSeq" id="WP_337314287.1">
    <property type="nucleotide sequence ID" value="NZ_JAEKNS010000157.1"/>
</dbReference>
<evidence type="ECO:0000313" key="4">
    <source>
        <dbReference type="Proteomes" id="UP000606991"/>
    </source>
</evidence>
<evidence type="ECO:0000259" key="2">
    <source>
        <dbReference type="SMART" id="SM00382"/>
    </source>
</evidence>
<dbReference type="InterPro" id="IPR027417">
    <property type="entry name" value="P-loop_NTPase"/>
</dbReference>
<protein>
    <submittedName>
        <fullName evidence="3">CpaF family protein</fullName>
    </submittedName>
</protein>
<feature type="domain" description="AAA+ ATPase" evidence="2">
    <location>
        <begin position="207"/>
        <end position="367"/>
    </location>
</feature>
<comment type="similarity">
    <text evidence="1">Belongs to the GSP E family.</text>
</comment>
<dbReference type="GO" id="GO:0016887">
    <property type="term" value="F:ATP hydrolysis activity"/>
    <property type="evidence" value="ECO:0007669"/>
    <property type="project" value="InterPro"/>
</dbReference>
<dbReference type="PANTHER" id="PTHR30486:SF6">
    <property type="entry name" value="TYPE IV PILUS RETRACTATION ATPASE PILT"/>
    <property type="match status" value="1"/>
</dbReference>
<proteinExistence type="inferred from homology"/>
<dbReference type="Gene3D" id="3.40.50.300">
    <property type="entry name" value="P-loop containing nucleotide triphosphate hydrolases"/>
    <property type="match status" value="1"/>
</dbReference>
<name>A0A934JV59_9BACT</name>